<dbReference type="Gene3D" id="3.40.50.300">
    <property type="entry name" value="P-loop containing nucleotide triphosphate hydrolases"/>
    <property type="match status" value="1"/>
</dbReference>
<proteinExistence type="predicted"/>
<name>A0ABN1YEV7_9ACTN</name>
<comment type="caution">
    <text evidence="1">The sequence shown here is derived from an EMBL/GenBank/DDBJ whole genome shotgun (WGS) entry which is preliminary data.</text>
</comment>
<dbReference type="SUPFAM" id="SSF52540">
    <property type="entry name" value="P-loop containing nucleoside triphosphate hydrolases"/>
    <property type="match status" value="1"/>
</dbReference>
<keyword evidence="2" id="KW-1185">Reference proteome</keyword>
<evidence type="ECO:0000313" key="2">
    <source>
        <dbReference type="Proteomes" id="UP001499863"/>
    </source>
</evidence>
<accession>A0ABN1YEV7</accession>
<reference evidence="1 2" key="1">
    <citation type="journal article" date="2019" name="Int. J. Syst. Evol. Microbiol.">
        <title>The Global Catalogue of Microorganisms (GCM) 10K type strain sequencing project: providing services to taxonomists for standard genome sequencing and annotation.</title>
        <authorList>
            <consortium name="The Broad Institute Genomics Platform"/>
            <consortium name="The Broad Institute Genome Sequencing Center for Infectious Disease"/>
            <person name="Wu L."/>
            <person name="Ma J."/>
        </authorList>
    </citation>
    <scope>NUCLEOTIDE SEQUENCE [LARGE SCALE GENOMIC DNA]</scope>
    <source>
        <strain evidence="1 2">JCM 12393</strain>
    </source>
</reference>
<sequence>MADVKVSRTVLDRTAPVRAGCPEAAAEPSAGVLRPHGLRDLRQTRPAALHYPAGDLLVVSGLPGSGKSTLMRRCVRAPLVDSQLVREEYAARLPSWLPYAVYRPLVRIAHYRRLRRAVLGGGPLTVHDCGAVPYVRQWLVRMAERQGRRVHLVLLDVSAEEARDGQRARGQAVSAYAFARHRDAARRLRRRLAGTGCPPAGCASAVVLDRAGARALREIVFVAS</sequence>
<dbReference type="Pfam" id="PF13671">
    <property type="entry name" value="AAA_33"/>
    <property type="match status" value="1"/>
</dbReference>
<gene>
    <name evidence="1" type="ORF">GCM10009639_52480</name>
</gene>
<dbReference type="RefSeq" id="WP_344340551.1">
    <property type="nucleotide sequence ID" value="NZ_BAAAKJ010000294.1"/>
</dbReference>
<dbReference type="InterPro" id="IPR027417">
    <property type="entry name" value="P-loop_NTPase"/>
</dbReference>
<protein>
    <submittedName>
        <fullName evidence="1">AAA family ATPase</fullName>
    </submittedName>
</protein>
<evidence type="ECO:0000313" key="1">
    <source>
        <dbReference type="EMBL" id="GAA1405476.1"/>
    </source>
</evidence>
<dbReference type="EMBL" id="BAAAKJ010000294">
    <property type="protein sequence ID" value="GAA1405476.1"/>
    <property type="molecule type" value="Genomic_DNA"/>
</dbReference>
<organism evidence="1 2">
    <name type="scientific">Kitasatospora putterlickiae</name>
    <dbReference type="NCBI Taxonomy" id="221725"/>
    <lineage>
        <taxon>Bacteria</taxon>
        <taxon>Bacillati</taxon>
        <taxon>Actinomycetota</taxon>
        <taxon>Actinomycetes</taxon>
        <taxon>Kitasatosporales</taxon>
        <taxon>Streptomycetaceae</taxon>
        <taxon>Kitasatospora</taxon>
    </lineage>
</organism>
<dbReference type="Proteomes" id="UP001499863">
    <property type="component" value="Unassembled WGS sequence"/>
</dbReference>